<gene>
    <name evidence="1" type="ORF">Pan14r_38070</name>
</gene>
<protein>
    <submittedName>
        <fullName evidence="1">Uncharacterized protein</fullName>
    </submittedName>
</protein>
<dbReference type="AlphaFoldDB" id="A0A5C5Y749"/>
<evidence type="ECO:0000313" key="2">
    <source>
        <dbReference type="Proteomes" id="UP000317238"/>
    </source>
</evidence>
<dbReference type="RefSeq" id="WP_146439816.1">
    <property type="nucleotide sequence ID" value="NZ_SJPL01000001.1"/>
</dbReference>
<comment type="caution">
    <text evidence="1">The sequence shown here is derived from an EMBL/GenBank/DDBJ whole genome shotgun (WGS) entry which is preliminary data.</text>
</comment>
<evidence type="ECO:0000313" key="1">
    <source>
        <dbReference type="EMBL" id="TWT71497.1"/>
    </source>
</evidence>
<keyword evidence="2" id="KW-1185">Reference proteome</keyword>
<organism evidence="1 2">
    <name type="scientific">Crateriforma conspicua</name>
    <dbReference type="NCBI Taxonomy" id="2527996"/>
    <lineage>
        <taxon>Bacteria</taxon>
        <taxon>Pseudomonadati</taxon>
        <taxon>Planctomycetota</taxon>
        <taxon>Planctomycetia</taxon>
        <taxon>Planctomycetales</taxon>
        <taxon>Planctomycetaceae</taxon>
        <taxon>Crateriforma</taxon>
    </lineage>
</organism>
<reference evidence="1 2" key="1">
    <citation type="submission" date="2019-02" db="EMBL/GenBank/DDBJ databases">
        <title>Deep-cultivation of Planctomycetes and their phenomic and genomic characterization uncovers novel biology.</title>
        <authorList>
            <person name="Wiegand S."/>
            <person name="Jogler M."/>
            <person name="Boedeker C."/>
            <person name="Pinto D."/>
            <person name="Vollmers J."/>
            <person name="Rivas-Marin E."/>
            <person name="Kohn T."/>
            <person name="Peeters S.H."/>
            <person name="Heuer A."/>
            <person name="Rast P."/>
            <person name="Oberbeckmann S."/>
            <person name="Bunk B."/>
            <person name="Jeske O."/>
            <person name="Meyerdierks A."/>
            <person name="Storesund J.E."/>
            <person name="Kallscheuer N."/>
            <person name="Luecker S."/>
            <person name="Lage O.M."/>
            <person name="Pohl T."/>
            <person name="Merkel B.J."/>
            <person name="Hornburger P."/>
            <person name="Mueller R.-W."/>
            <person name="Bruemmer F."/>
            <person name="Labrenz M."/>
            <person name="Spormann A.M."/>
            <person name="Op Den Camp H."/>
            <person name="Overmann J."/>
            <person name="Amann R."/>
            <person name="Jetten M.S.M."/>
            <person name="Mascher T."/>
            <person name="Medema M.H."/>
            <person name="Devos D.P."/>
            <person name="Kaster A.-K."/>
            <person name="Ovreas L."/>
            <person name="Rohde M."/>
            <person name="Galperin M.Y."/>
            <person name="Jogler C."/>
        </authorList>
    </citation>
    <scope>NUCLEOTIDE SEQUENCE [LARGE SCALE GENOMIC DNA]</scope>
    <source>
        <strain evidence="1 2">Pan14r</strain>
    </source>
</reference>
<dbReference type="Proteomes" id="UP000317238">
    <property type="component" value="Unassembled WGS sequence"/>
</dbReference>
<dbReference type="OrthoDB" id="273125at2"/>
<dbReference type="EMBL" id="SJPL01000001">
    <property type="protein sequence ID" value="TWT71497.1"/>
    <property type="molecule type" value="Genomic_DNA"/>
</dbReference>
<proteinExistence type="predicted"/>
<name>A0A5C5Y749_9PLAN</name>
<sequence length="226" mass="25131">MGTLKLKPNAEQLGQLLLCAEIDENKLAGLVSHLAELASPPLVPDGLLKEFGKQLGSLEQSETLLGQVLSLSMLVRDSDSKPVEVVRALRAAMESEEDKQTWDTIAASFQALMESAPVRLVTKAMELSYDYSNLLRGARILTDLRPLFDEDGAEVEGAVVTHTLRFEYSSDDGRHELSIAMDLSDIERLRDQCDRSIVKAKTIRDRFVKDTRRPCLISGETEKQND</sequence>
<accession>A0A5C5Y749</accession>